<feature type="transmembrane region" description="Helical" evidence="1">
    <location>
        <begin position="129"/>
        <end position="147"/>
    </location>
</feature>
<dbReference type="Proteomes" id="UP000001213">
    <property type="component" value="Chromosome"/>
</dbReference>
<evidence type="ECO:0000313" key="3">
    <source>
        <dbReference type="Proteomes" id="UP000001213"/>
    </source>
</evidence>
<feature type="transmembrane region" description="Helical" evidence="1">
    <location>
        <begin position="357"/>
        <end position="377"/>
    </location>
</feature>
<feature type="transmembrane region" description="Helical" evidence="1">
    <location>
        <begin position="383"/>
        <end position="401"/>
    </location>
</feature>
<accession>D5UY03</accession>
<dbReference type="RefSeq" id="WP_013128236.1">
    <property type="nucleotide sequence ID" value="NC_014158.1"/>
</dbReference>
<keyword evidence="3" id="KW-1185">Reference proteome</keyword>
<organism evidence="2 3">
    <name type="scientific">Tsukamurella paurometabola (strain ATCC 8368 / DSM 20162 / CCUG 35730 / CIP 100753 / JCM 10117 / KCTC 9821 / NBRC 16120 / NCIMB 702349 / NCTC 13040)</name>
    <name type="common">Corynebacterium paurometabolum</name>
    <dbReference type="NCBI Taxonomy" id="521096"/>
    <lineage>
        <taxon>Bacteria</taxon>
        <taxon>Bacillati</taxon>
        <taxon>Actinomycetota</taxon>
        <taxon>Actinomycetes</taxon>
        <taxon>Mycobacteriales</taxon>
        <taxon>Tsukamurellaceae</taxon>
        <taxon>Tsukamurella</taxon>
    </lineage>
</organism>
<dbReference type="PANTHER" id="PTHR36840">
    <property type="entry name" value="BLL5714 PROTEIN"/>
    <property type="match status" value="1"/>
</dbReference>
<dbReference type="EMBL" id="CP001966">
    <property type="protein sequence ID" value="ADG80240.1"/>
    <property type="molecule type" value="Genomic_DNA"/>
</dbReference>
<reference evidence="3" key="1">
    <citation type="submission" date="2010-03" db="EMBL/GenBank/DDBJ databases">
        <title>The complete chromosome of Tsukamurella paurometabola DSM 20162.</title>
        <authorList>
            <consortium name="US DOE Joint Genome Institute (JGI-PGF)"/>
            <person name="Lucas S."/>
            <person name="Copeland A."/>
            <person name="Lapidus A."/>
            <person name="Glavina del Rio T."/>
            <person name="Dalin E."/>
            <person name="Tice H."/>
            <person name="Bruce D."/>
            <person name="Goodwin L."/>
            <person name="Pitluck S."/>
            <person name="Kyrpides N."/>
            <person name="Mavromatis K."/>
            <person name="Ivanova N."/>
            <person name="Mikhailova N."/>
            <person name="Munk A.C."/>
            <person name="Brettin T."/>
            <person name="Detter J.C."/>
            <person name="Tapia R."/>
            <person name="Han C."/>
            <person name="Larimer F."/>
            <person name="Land M."/>
            <person name="Hauser L."/>
            <person name="Markowitz V."/>
            <person name="Cheng J.-F."/>
            <person name="Hugenholtz P."/>
            <person name="Woyke T."/>
            <person name="Wu D."/>
            <person name="Jando M."/>
            <person name="Brambilla E."/>
            <person name="Klenk H.-P."/>
            <person name="Eisen J.A."/>
        </authorList>
    </citation>
    <scope>NUCLEOTIDE SEQUENCE [LARGE SCALE GENOMIC DNA]</scope>
    <source>
        <strain evidence="3">ATCC 8368 / DSM 20162 / CCUG 35730 / CIP 100753 / JCM 10117 / KCTC 9821 / NBRC 16120 / NCIMB 702349 / NCTC 13040</strain>
    </source>
</reference>
<feature type="transmembrane region" description="Helical" evidence="1">
    <location>
        <begin position="58"/>
        <end position="81"/>
    </location>
</feature>
<keyword evidence="1" id="KW-1133">Transmembrane helix</keyword>
<evidence type="ECO:0000256" key="1">
    <source>
        <dbReference type="SAM" id="Phobius"/>
    </source>
</evidence>
<feature type="transmembrane region" description="Helical" evidence="1">
    <location>
        <begin position="182"/>
        <end position="201"/>
    </location>
</feature>
<dbReference type="KEGG" id="tpr:Tpau_3662"/>
<dbReference type="PANTHER" id="PTHR36840:SF1">
    <property type="entry name" value="BLL5714 PROTEIN"/>
    <property type="match status" value="1"/>
</dbReference>
<dbReference type="InterPro" id="IPR010640">
    <property type="entry name" value="Low_temperature_requirement_A"/>
</dbReference>
<keyword evidence="1" id="KW-0472">Membrane</keyword>
<evidence type="ECO:0000313" key="2">
    <source>
        <dbReference type="EMBL" id="ADG80240.1"/>
    </source>
</evidence>
<feature type="transmembrane region" description="Helical" evidence="1">
    <location>
        <begin position="325"/>
        <end position="345"/>
    </location>
</feature>
<protein>
    <submittedName>
        <fullName evidence="2">Low temperature requirement A</fullName>
    </submittedName>
</protein>
<sequence length="412" mass="44371">MTEGHAPSALRHRLTRMTGRDPDEEGRTATTLELFFDLTFVVVFSLAGVQLADAVAEAHYLTAFLGFGFCAFAAIWAWINFTWMASAFDTDDWLFRVVTMLQMLGICVLGLGVAPFFQSVTAGVTPDNGVIVLGYVIMRIALLAQWARVAIQSPQYRQAAITYIVAIVIAQIGWIISALAPLTFGQLIVVGLVLYVVELGGPWIAERKQRTPWNPHHIAERYGLLTIITLGEGVVGTVVAMQALVKAQNWSFDVAVFGIAALALNLCLWWIYFSIPVAHALAANKNKCFPWGYGHIVIFMAVAAVGAGLHVEALGVSREAHVSNLVVASAVVLPVGLAVLGIAVMDAYLTGFDGKRAVTIAVTLLLLAAGLVAVHFGATPLAVVVWSAVALVVQVLAEEFWSTERRAERMAA</sequence>
<feature type="transmembrane region" description="Helical" evidence="1">
    <location>
        <begin position="222"/>
        <end position="244"/>
    </location>
</feature>
<proteinExistence type="predicted"/>
<feature type="transmembrane region" description="Helical" evidence="1">
    <location>
        <begin position="250"/>
        <end position="272"/>
    </location>
</feature>
<feature type="transmembrane region" description="Helical" evidence="1">
    <location>
        <begin position="293"/>
        <end position="313"/>
    </location>
</feature>
<dbReference type="eggNOG" id="COG4292">
    <property type="taxonomic scope" value="Bacteria"/>
</dbReference>
<feature type="transmembrane region" description="Helical" evidence="1">
    <location>
        <begin position="93"/>
        <end position="117"/>
    </location>
</feature>
<dbReference type="Pfam" id="PF06772">
    <property type="entry name" value="LtrA"/>
    <property type="match status" value="1"/>
</dbReference>
<feature type="transmembrane region" description="Helical" evidence="1">
    <location>
        <begin position="159"/>
        <end position="176"/>
    </location>
</feature>
<dbReference type="STRING" id="521096.Tpau_3662"/>
<keyword evidence="1" id="KW-0812">Transmembrane</keyword>
<gene>
    <name evidence="2" type="ordered locus">Tpau_3662</name>
</gene>
<reference evidence="2 3" key="2">
    <citation type="journal article" date="2011" name="Stand. Genomic Sci.">
        <title>Complete genome sequence of Tsukamurella paurometabola type strain (no. 33).</title>
        <authorList>
            <person name="Munk A.C."/>
            <person name="Lapidus A."/>
            <person name="Lucas S."/>
            <person name="Nolan M."/>
            <person name="Tice H."/>
            <person name="Cheng J.F."/>
            <person name="Del Rio T.G."/>
            <person name="Goodwin L."/>
            <person name="Pitluck S."/>
            <person name="Liolios K."/>
            <person name="Huntemann M."/>
            <person name="Ivanova N."/>
            <person name="Mavromatis K."/>
            <person name="Mikhailova N."/>
            <person name="Pati A."/>
            <person name="Chen A."/>
            <person name="Palaniappan K."/>
            <person name="Tapia R."/>
            <person name="Han C."/>
            <person name="Land M."/>
            <person name="Hauser L."/>
            <person name="Chang Y.J."/>
            <person name="Jeffries C.D."/>
            <person name="Brettin T."/>
            <person name="Yasawong M."/>
            <person name="Brambilla E.M."/>
            <person name="Rohde M."/>
            <person name="Sikorski J."/>
            <person name="Goker M."/>
            <person name="Detter J.C."/>
            <person name="Woyke T."/>
            <person name="Bristow J."/>
            <person name="Eisen J.A."/>
            <person name="Markowitz V."/>
            <person name="Hugenholtz P."/>
            <person name="Kyrpides N.C."/>
            <person name="Klenk H.P."/>
        </authorList>
    </citation>
    <scope>NUCLEOTIDE SEQUENCE [LARGE SCALE GENOMIC DNA]</scope>
    <source>
        <strain evidence="3">ATCC 8368 / DSM 20162 / CCUG 35730 / CIP 100753 / JCM 10117 / KCTC 9821 / NBRC 16120 / NCIMB 702349 / NCTC 13040</strain>
    </source>
</reference>
<dbReference type="AlphaFoldDB" id="D5UY03"/>
<dbReference type="HOGENOM" id="CLU_045667_0_0_11"/>
<name>D5UY03_TSUPD</name>